<organism evidence="1 2">
    <name type="scientific">Nonomuraea maritima</name>
    <dbReference type="NCBI Taxonomy" id="683260"/>
    <lineage>
        <taxon>Bacteria</taxon>
        <taxon>Bacillati</taxon>
        <taxon>Actinomycetota</taxon>
        <taxon>Actinomycetes</taxon>
        <taxon>Streptosporangiales</taxon>
        <taxon>Streptosporangiaceae</taxon>
        <taxon>Nonomuraea</taxon>
    </lineage>
</organism>
<dbReference type="AlphaFoldDB" id="A0A1G9MPX3"/>
<accession>A0A1G9MPX3</accession>
<name>A0A1G9MPX3_9ACTN</name>
<gene>
    <name evidence="1" type="ORF">SAMN05421874_128125</name>
</gene>
<sequence length="89" mass="9690">MTVIVPERAGFGATPRPDQVLLLPDESFVCGCRNIAEYGGFHASDRDGNLMAVGLYLNGEENPAWEGYYWCGGCGEIVIDARHLVFPPS</sequence>
<dbReference type="OrthoDB" id="770050at2"/>
<evidence type="ECO:0000313" key="1">
    <source>
        <dbReference type="EMBL" id="SDL76061.1"/>
    </source>
</evidence>
<protein>
    <submittedName>
        <fullName evidence="1">Uncharacterized protein</fullName>
    </submittedName>
</protein>
<reference evidence="1 2" key="1">
    <citation type="submission" date="2016-10" db="EMBL/GenBank/DDBJ databases">
        <authorList>
            <person name="de Groot N.N."/>
        </authorList>
    </citation>
    <scope>NUCLEOTIDE SEQUENCE [LARGE SCALE GENOMIC DNA]</scope>
    <source>
        <strain evidence="1 2">CGMCC 4.5681</strain>
    </source>
</reference>
<dbReference type="EMBL" id="FNFB01000028">
    <property type="protein sequence ID" value="SDL76061.1"/>
    <property type="molecule type" value="Genomic_DNA"/>
</dbReference>
<dbReference type="RefSeq" id="WP_090772193.1">
    <property type="nucleotide sequence ID" value="NZ_FNFB01000028.1"/>
</dbReference>
<evidence type="ECO:0000313" key="2">
    <source>
        <dbReference type="Proteomes" id="UP000198683"/>
    </source>
</evidence>
<proteinExistence type="predicted"/>
<keyword evidence="2" id="KW-1185">Reference proteome</keyword>
<dbReference type="STRING" id="683260.SAMN05421874_128125"/>
<dbReference type="Proteomes" id="UP000198683">
    <property type="component" value="Unassembled WGS sequence"/>
</dbReference>